<dbReference type="PANTHER" id="PTHR10938:SF0">
    <property type="entry name" value="TRANSLATION INITIATION FACTOR IF-3, MITOCHONDRIAL"/>
    <property type="match status" value="1"/>
</dbReference>
<dbReference type="EMBL" id="JAAAUY010000902">
    <property type="protein sequence ID" value="KAF9325577.1"/>
    <property type="molecule type" value="Genomic_DNA"/>
</dbReference>
<dbReference type="InterPro" id="IPR036788">
    <property type="entry name" value="T_IF-3_C_sf"/>
</dbReference>
<proteinExistence type="inferred from homology"/>
<dbReference type="Pfam" id="PF05198">
    <property type="entry name" value="IF3_N"/>
    <property type="match status" value="1"/>
</dbReference>
<dbReference type="SUPFAM" id="SSF54364">
    <property type="entry name" value="Translation initiation factor IF3, N-terminal domain"/>
    <property type="match status" value="1"/>
</dbReference>
<dbReference type="InterPro" id="IPR036787">
    <property type="entry name" value="T_IF-3_N_sf"/>
</dbReference>
<dbReference type="InterPro" id="IPR001288">
    <property type="entry name" value="Translation_initiation_fac_3"/>
</dbReference>
<dbReference type="PANTHER" id="PTHR10938">
    <property type="entry name" value="TRANSLATION INITIATION FACTOR IF-3"/>
    <property type="match status" value="1"/>
</dbReference>
<evidence type="ECO:0000256" key="2">
    <source>
        <dbReference type="ARBA" id="ARBA00022540"/>
    </source>
</evidence>
<dbReference type="SUPFAM" id="SSF55200">
    <property type="entry name" value="Translation initiation factor IF3, C-terminal domain"/>
    <property type="match status" value="1"/>
</dbReference>
<evidence type="ECO:0000256" key="1">
    <source>
        <dbReference type="ARBA" id="ARBA00005439"/>
    </source>
</evidence>
<dbReference type="Proteomes" id="UP000696485">
    <property type="component" value="Unassembled WGS sequence"/>
</dbReference>
<comment type="similarity">
    <text evidence="1">Belongs to the IF-3 family.</text>
</comment>
<evidence type="ECO:0000313" key="7">
    <source>
        <dbReference type="Proteomes" id="UP000696485"/>
    </source>
</evidence>
<keyword evidence="3" id="KW-0648">Protein biosynthesis</keyword>
<dbReference type="GO" id="GO:0003743">
    <property type="term" value="F:translation initiation factor activity"/>
    <property type="evidence" value="ECO:0007669"/>
    <property type="project" value="UniProtKB-KW"/>
</dbReference>
<dbReference type="AlphaFoldDB" id="A0A9P5SF55"/>
<keyword evidence="7" id="KW-1185">Reference proteome</keyword>
<feature type="domain" description="Translation initiation factor 3 N-terminal" evidence="5">
    <location>
        <begin position="188"/>
        <end position="254"/>
    </location>
</feature>
<evidence type="ECO:0000259" key="5">
    <source>
        <dbReference type="Pfam" id="PF05198"/>
    </source>
</evidence>
<comment type="caution">
    <text evidence="6">The sequence shown here is derived from an EMBL/GenBank/DDBJ whole genome shotgun (WGS) entry which is preliminary data.</text>
</comment>
<accession>A0A9P5SF55</accession>
<protein>
    <recommendedName>
        <fullName evidence="5">Translation initiation factor 3 N-terminal domain-containing protein</fullName>
    </recommendedName>
</protein>
<gene>
    <name evidence="6" type="ORF">BG006_010956</name>
</gene>
<dbReference type="InterPro" id="IPR019814">
    <property type="entry name" value="Translation_initiation_fac_3_N"/>
</dbReference>
<sequence length="353" mass="39182">MIPIRHTVSAFSASAKKTIASSYSRNYTSRSNGSAFLNNLDFLAPAPTSRTGAPAPTQPKAFQQSKAASMNRATGPSQSSNRDFLRTQNANNNSGPPPVKNSFASKRVTPASSMLGSSLLDELTNNRRPVRRPAQNNANNPSSPSSINNPILKSIPNNSNRNTNNSVNRASDRLANDKRPPLDRPRRDEEIESQWIQYVSLEGNQGEQRLSAVLRTFDRSQYFLVEVDANAYPPICKLFSKRELYEKAKAAKQAKKANAPATKELQLNWGTDAHDLEHKLSRSRGFLEKGCRLDVQINGKKGKSTTPQEREAIMERVKAEFEPVSKYVKQPEWVKATTVTMLLQGIAKKEAKK</sequence>
<feature type="compositionally biased region" description="Low complexity" evidence="4">
    <location>
        <begin position="132"/>
        <end position="169"/>
    </location>
</feature>
<dbReference type="GO" id="GO:0005739">
    <property type="term" value="C:mitochondrion"/>
    <property type="evidence" value="ECO:0007669"/>
    <property type="project" value="TreeGrafter"/>
</dbReference>
<feature type="compositionally biased region" description="Polar residues" evidence="4">
    <location>
        <begin position="60"/>
        <end position="94"/>
    </location>
</feature>
<dbReference type="Gene3D" id="3.10.20.80">
    <property type="entry name" value="Translation initiation factor 3 (IF-3), N-terminal domain"/>
    <property type="match status" value="1"/>
</dbReference>
<evidence type="ECO:0000313" key="6">
    <source>
        <dbReference type="EMBL" id="KAF9325577.1"/>
    </source>
</evidence>
<dbReference type="GO" id="GO:0043022">
    <property type="term" value="F:ribosome binding"/>
    <property type="evidence" value="ECO:0007669"/>
    <property type="project" value="TreeGrafter"/>
</dbReference>
<feature type="region of interest" description="Disordered" evidence="4">
    <location>
        <begin position="47"/>
        <end position="188"/>
    </location>
</feature>
<dbReference type="GO" id="GO:0032790">
    <property type="term" value="P:ribosome disassembly"/>
    <property type="evidence" value="ECO:0007669"/>
    <property type="project" value="TreeGrafter"/>
</dbReference>
<name>A0A9P5SF55_9FUNG</name>
<evidence type="ECO:0000256" key="3">
    <source>
        <dbReference type="ARBA" id="ARBA00022917"/>
    </source>
</evidence>
<dbReference type="NCBIfam" id="TIGR00168">
    <property type="entry name" value="infC"/>
    <property type="match status" value="1"/>
</dbReference>
<organism evidence="6 7">
    <name type="scientific">Podila minutissima</name>
    <dbReference type="NCBI Taxonomy" id="64525"/>
    <lineage>
        <taxon>Eukaryota</taxon>
        <taxon>Fungi</taxon>
        <taxon>Fungi incertae sedis</taxon>
        <taxon>Mucoromycota</taxon>
        <taxon>Mortierellomycotina</taxon>
        <taxon>Mortierellomycetes</taxon>
        <taxon>Mortierellales</taxon>
        <taxon>Mortierellaceae</taxon>
        <taxon>Podila</taxon>
    </lineage>
</organism>
<reference evidence="6" key="1">
    <citation type="journal article" date="2020" name="Fungal Divers.">
        <title>Resolving the Mortierellaceae phylogeny through synthesis of multi-gene phylogenetics and phylogenomics.</title>
        <authorList>
            <person name="Vandepol N."/>
            <person name="Liber J."/>
            <person name="Desiro A."/>
            <person name="Na H."/>
            <person name="Kennedy M."/>
            <person name="Barry K."/>
            <person name="Grigoriev I.V."/>
            <person name="Miller A.N."/>
            <person name="O'Donnell K."/>
            <person name="Stajich J.E."/>
            <person name="Bonito G."/>
        </authorList>
    </citation>
    <scope>NUCLEOTIDE SEQUENCE</scope>
    <source>
        <strain evidence="6">NVP1</strain>
    </source>
</reference>
<evidence type="ECO:0000256" key="4">
    <source>
        <dbReference type="SAM" id="MobiDB-lite"/>
    </source>
</evidence>
<dbReference type="Gene3D" id="3.30.110.10">
    <property type="entry name" value="Translation initiation factor 3 (IF-3), C-terminal domain"/>
    <property type="match status" value="1"/>
</dbReference>
<feature type="compositionally biased region" description="Basic and acidic residues" evidence="4">
    <location>
        <begin position="170"/>
        <end position="188"/>
    </location>
</feature>
<keyword evidence="2" id="KW-0396">Initiation factor</keyword>
<dbReference type="GO" id="GO:0070124">
    <property type="term" value="P:mitochondrial translational initiation"/>
    <property type="evidence" value="ECO:0007669"/>
    <property type="project" value="TreeGrafter"/>
</dbReference>